<keyword evidence="3" id="KW-0859">Xylose metabolism</keyword>
<dbReference type="SUPFAM" id="SSF46785">
    <property type="entry name" value="Winged helix' DNA-binding domain"/>
    <property type="match status" value="1"/>
</dbReference>
<keyword evidence="5" id="KW-1185">Reference proteome</keyword>
<accession>A0ABT7L4P1</accession>
<dbReference type="InterPro" id="IPR036388">
    <property type="entry name" value="WH-like_DNA-bd_sf"/>
</dbReference>
<evidence type="ECO:0000256" key="2">
    <source>
        <dbReference type="ARBA" id="ARBA00006479"/>
    </source>
</evidence>
<dbReference type="InterPro" id="IPR043129">
    <property type="entry name" value="ATPase_NBD"/>
</dbReference>
<dbReference type="EMBL" id="JASTZU010000023">
    <property type="protein sequence ID" value="MDL4840155.1"/>
    <property type="molecule type" value="Genomic_DNA"/>
</dbReference>
<dbReference type="InterPro" id="IPR036390">
    <property type="entry name" value="WH_DNA-bd_sf"/>
</dbReference>
<proteinExistence type="inferred from homology"/>
<comment type="similarity">
    <text evidence="2">Belongs to the ROK (NagC/XylR) family.</text>
</comment>
<sequence>MQRGSFQWMKSMNKTIILNKIRSNGPISRAQIAKETKLTPPTVGSIVKELIEQAIVKESAQGTSQGGRKPTMLVINNSEFYIIGIDAGPKDIEFIVSDLSGKVIDCSNSIVAPDISKDEFLDQLKKGIYHLLNKYSVLKTKVIGIGVAMHGVVDLATGTSLFAPNLNLRNIPIKSALEAEFDYVVKVENDARALALGESWFSDSAEMMSMIAVNIGRGIGAGIIINGALYHGEYNIAGEIGHMTLDINGEKCECGNYGCLQTVASGPAIAKKATLSIEHGSESLLTEMKNENEEITGELIYKAALNGDELAQNILKEAGEYIGIGLTNLIHVVNPSKIIIGGGVSKSSQFILGPIKSTIKNRALTPQAKETEVVVSNLGEHATALGAVSLVLVELFYSNDPIPN</sequence>
<comment type="function">
    <text evidence="1">Transcriptional repressor of xylose-utilizing enzymes.</text>
</comment>
<dbReference type="RefSeq" id="WP_285931156.1">
    <property type="nucleotide sequence ID" value="NZ_JASTZU010000023.1"/>
</dbReference>
<gene>
    <name evidence="4" type="ORF">QQS35_06745</name>
</gene>
<dbReference type="Pfam" id="PF13412">
    <property type="entry name" value="HTH_24"/>
    <property type="match status" value="1"/>
</dbReference>
<dbReference type="Pfam" id="PF00480">
    <property type="entry name" value="ROK"/>
    <property type="match status" value="1"/>
</dbReference>
<dbReference type="SUPFAM" id="SSF53067">
    <property type="entry name" value="Actin-like ATPase domain"/>
    <property type="match status" value="1"/>
</dbReference>
<evidence type="ECO:0000313" key="4">
    <source>
        <dbReference type="EMBL" id="MDL4840155.1"/>
    </source>
</evidence>
<dbReference type="InterPro" id="IPR000600">
    <property type="entry name" value="ROK"/>
</dbReference>
<dbReference type="InterPro" id="IPR049874">
    <property type="entry name" value="ROK_cs"/>
</dbReference>
<organism evidence="4 5">
    <name type="scientific">Aquibacillus rhizosphaerae</name>
    <dbReference type="NCBI Taxonomy" id="3051431"/>
    <lineage>
        <taxon>Bacteria</taxon>
        <taxon>Bacillati</taxon>
        <taxon>Bacillota</taxon>
        <taxon>Bacilli</taxon>
        <taxon>Bacillales</taxon>
        <taxon>Bacillaceae</taxon>
        <taxon>Aquibacillus</taxon>
    </lineage>
</organism>
<evidence type="ECO:0000256" key="1">
    <source>
        <dbReference type="ARBA" id="ARBA00002486"/>
    </source>
</evidence>
<dbReference type="Proteomes" id="UP001235343">
    <property type="component" value="Unassembled WGS sequence"/>
</dbReference>
<dbReference type="PROSITE" id="PS01125">
    <property type="entry name" value="ROK"/>
    <property type="match status" value="1"/>
</dbReference>
<dbReference type="Gene3D" id="1.10.10.10">
    <property type="entry name" value="Winged helix-like DNA-binding domain superfamily/Winged helix DNA-binding domain"/>
    <property type="match status" value="1"/>
</dbReference>
<evidence type="ECO:0000256" key="3">
    <source>
        <dbReference type="ARBA" id="ARBA00022629"/>
    </source>
</evidence>
<keyword evidence="3" id="KW-0119">Carbohydrate metabolism</keyword>
<evidence type="ECO:0000313" key="5">
    <source>
        <dbReference type="Proteomes" id="UP001235343"/>
    </source>
</evidence>
<name>A0ABT7L4P1_9BACI</name>
<comment type="caution">
    <text evidence="4">The sequence shown here is derived from an EMBL/GenBank/DDBJ whole genome shotgun (WGS) entry which is preliminary data.</text>
</comment>
<protein>
    <submittedName>
        <fullName evidence="4">ROK family transcriptional regulator</fullName>
    </submittedName>
</protein>
<dbReference type="PANTHER" id="PTHR18964:SF149">
    <property type="entry name" value="BIFUNCTIONAL UDP-N-ACETYLGLUCOSAMINE 2-EPIMERASE_N-ACETYLMANNOSAMINE KINASE"/>
    <property type="match status" value="1"/>
</dbReference>
<dbReference type="PANTHER" id="PTHR18964">
    <property type="entry name" value="ROK (REPRESSOR, ORF, KINASE) FAMILY"/>
    <property type="match status" value="1"/>
</dbReference>
<dbReference type="Gene3D" id="3.30.420.40">
    <property type="match status" value="2"/>
</dbReference>
<reference evidence="4 5" key="1">
    <citation type="submission" date="2023-06" db="EMBL/GenBank/DDBJ databases">
        <title>Aquibacillus rhizosphaerae LR5S19.</title>
        <authorList>
            <person name="Sun J.-Q."/>
        </authorList>
    </citation>
    <scope>NUCLEOTIDE SEQUENCE [LARGE SCALE GENOMIC DNA]</scope>
    <source>
        <strain evidence="4 5">LR5S19</strain>
    </source>
</reference>